<dbReference type="Proteomes" id="UP000054481">
    <property type="component" value="Unassembled WGS sequence"/>
</dbReference>
<evidence type="ECO:0000313" key="3">
    <source>
        <dbReference type="Proteomes" id="UP000054481"/>
    </source>
</evidence>
<dbReference type="AlphaFoldDB" id="A0A0F7ZQ47"/>
<feature type="compositionally biased region" description="Polar residues" evidence="1">
    <location>
        <begin position="21"/>
        <end position="34"/>
    </location>
</feature>
<accession>A0A0F7ZQ47</accession>
<sequence length="159" mass="17191">MSLPSHRPGPSSSRKGHRSYSHCSTVSGESQLSGYQRAESIRSKRSSTPRWLGSIKNWLSVSEPSAQAMRTQKKTAYKKYGIDLNDPQAAAKMHLPIGKVPDGVTTSSRGPIPEKALRERTKEHTAGLSYPDRGDTGSILSGSSSAASVRITKEIAPWA</sequence>
<protein>
    <submittedName>
        <fullName evidence="2">Uncharacterized protein</fullName>
    </submittedName>
</protein>
<feature type="compositionally biased region" description="Basic and acidic residues" evidence="1">
    <location>
        <begin position="115"/>
        <end position="125"/>
    </location>
</feature>
<evidence type="ECO:0000256" key="1">
    <source>
        <dbReference type="SAM" id="MobiDB-lite"/>
    </source>
</evidence>
<proteinExistence type="predicted"/>
<keyword evidence="3" id="KW-1185">Reference proteome</keyword>
<evidence type="ECO:0000313" key="2">
    <source>
        <dbReference type="EMBL" id="KJZ76620.1"/>
    </source>
</evidence>
<dbReference type="OrthoDB" id="4842213at2759"/>
<reference evidence="2 3" key="1">
    <citation type="journal article" date="2014" name="Genome Biol. Evol.">
        <title>Comparative genomics and transcriptomics analyses reveal divergent lifestyle features of nematode endoparasitic fungus Hirsutella minnesotensis.</title>
        <authorList>
            <person name="Lai Y."/>
            <person name="Liu K."/>
            <person name="Zhang X."/>
            <person name="Zhang X."/>
            <person name="Li K."/>
            <person name="Wang N."/>
            <person name="Shu C."/>
            <person name="Wu Y."/>
            <person name="Wang C."/>
            <person name="Bushley K.E."/>
            <person name="Xiang M."/>
            <person name="Liu X."/>
        </authorList>
    </citation>
    <scope>NUCLEOTIDE SEQUENCE [LARGE SCALE GENOMIC DNA]</scope>
    <source>
        <strain evidence="2 3">3608</strain>
    </source>
</reference>
<gene>
    <name evidence="2" type="ORF">HIM_03956</name>
</gene>
<name>A0A0F7ZQ47_9HYPO</name>
<organism evidence="2 3">
    <name type="scientific">Hirsutella minnesotensis 3608</name>
    <dbReference type="NCBI Taxonomy" id="1043627"/>
    <lineage>
        <taxon>Eukaryota</taxon>
        <taxon>Fungi</taxon>
        <taxon>Dikarya</taxon>
        <taxon>Ascomycota</taxon>
        <taxon>Pezizomycotina</taxon>
        <taxon>Sordariomycetes</taxon>
        <taxon>Hypocreomycetidae</taxon>
        <taxon>Hypocreales</taxon>
        <taxon>Ophiocordycipitaceae</taxon>
        <taxon>Hirsutella</taxon>
    </lineage>
</organism>
<feature type="region of interest" description="Disordered" evidence="1">
    <location>
        <begin position="96"/>
        <end position="143"/>
    </location>
</feature>
<feature type="region of interest" description="Disordered" evidence="1">
    <location>
        <begin position="1"/>
        <end position="49"/>
    </location>
</feature>
<dbReference type="EMBL" id="KQ030510">
    <property type="protein sequence ID" value="KJZ76620.1"/>
    <property type="molecule type" value="Genomic_DNA"/>
</dbReference>